<evidence type="ECO:0000313" key="2">
    <source>
        <dbReference type="EMBL" id="UOR14097.1"/>
    </source>
</evidence>
<dbReference type="RefSeq" id="WP_245036195.1">
    <property type="nucleotide sequence ID" value="NZ_CP095076.1"/>
</dbReference>
<protein>
    <submittedName>
        <fullName evidence="2">Uncharacterized protein</fullName>
    </submittedName>
</protein>
<accession>A0ABY4HI77</accession>
<gene>
    <name evidence="2" type="ORF">MUO15_21310</name>
</gene>
<dbReference type="EMBL" id="CP095076">
    <property type="protein sequence ID" value="UOR14097.1"/>
    <property type="molecule type" value="Genomic_DNA"/>
</dbReference>
<dbReference type="Proteomes" id="UP000830326">
    <property type="component" value="Plasmid unnamed1"/>
</dbReference>
<name>A0ABY4HI77_9BACI</name>
<evidence type="ECO:0000313" key="3">
    <source>
        <dbReference type="Proteomes" id="UP000830326"/>
    </source>
</evidence>
<keyword evidence="1" id="KW-0175">Coiled coil</keyword>
<proteinExistence type="predicted"/>
<keyword evidence="3" id="KW-1185">Reference proteome</keyword>
<organism evidence="2 3">
    <name type="scientific">Halobacillus amylolyticus</name>
    <dbReference type="NCBI Taxonomy" id="2932259"/>
    <lineage>
        <taxon>Bacteria</taxon>
        <taxon>Bacillati</taxon>
        <taxon>Bacillota</taxon>
        <taxon>Bacilli</taxon>
        <taxon>Bacillales</taxon>
        <taxon>Bacillaceae</taxon>
        <taxon>Halobacillus</taxon>
    </lineage>
</organism>
<sequence>MTKRDPLSQAQKLEEKIKQMQNRQKHYIEKAQKEIGQYLMDTWDIEDIDQAKEVIDSLKGNAQQYFENESKDVQEKTEVLNENNG</sequence>
<evidence type="ECO:0000256" key="1">
    <source>
        <dbReference type="SAM" id="Coils"/>
    </source>
</evidence>
<reference evidence="2" key="1">
    <citation type="submission" date="2022-04" db="EMBL/GenBank/DDBJ databases">
        <title>Halobacillus sp. isolated from saltern.</title>
        <authorList>
            <person name="Won M."/>
            <person name="Lee C.-M."/>
            <person name="Woen H.-Y."/>
            <person name="Kwon S.-W."/>
        </authorList>
    </citation>
    <scope>NUCLEOTIDE SEQUENCE</scope>
    <source>
        <strain evidence="2">SSHM10-5</strain>
        <plasmid evidence="2">unnamed1</plasmid>
    </source>
</reference>
<geneLocation type="plasmid" evidence="2 3">
    <name>unnamed1</name>
</geneLocation>
<keyword evidence="2" id="KW-0614">Plasmid</keyword>
<feature type="coiled-coil region" evidence="1">
    <location>
        <begin position="10"/>
        <end position="68"/>
    </location>
</feature>